<dbReference type="EMBL" id="JBHTIU010000023">
    <property type="protein sequence ID" value="MFD0868795.1"/>
    <property type="molecule type" value="Genomic_DNA"/>
</dbReference>
<comment type="caution">
    <text evidence="1">The sequence shown here is derived from an EMBL/GenBank/DDBJ whole genome shotgun (WGS) entry which is preliminary data.</text>
</comment>
<protein>
    <recommendedName>
        <fullName evidence="3">Replicative helicase inhibitor G39P N-terminal domain-containing protein</fullName>
    </recommendedName>
</protein>
<organism evidence="1 2">
    <name type="scientific">Paenibacillus residui</name>
    <dbReference type="NCBI Taxonomy" id="629724"/>
    <lineage>
        <taxon>Bacteria</taxon>
        <taxon>Bacillati</taxon>
        <taxon>Bacillota</taxon>
        <taxon>Bacilli</taxon>
        <taxon>Bacillales</taxon>
        <taxon>Paenibacillaceae</taxon>
        <taxon>Paenibacillus</taxon>
    </lineage>
</organism>
<evidence type="ECO:0000313" key="1">
    <source>
        <dbReference type="EMBL" id="MFD0868795.1"/>
    </source>
</evidence>
<dbReference type="Proteomes" id="UP001597120">
    <property type="component" value="Unassembled WGS sequence"/>
</dbReference>
<reference evidence="2" key="1">
    <citation type="journal article" date="2019" name="Int. J. Syst. Evol. Microbiol.">
        <title>The Global Catalogue of Microorganisms (GCM) 10K type strain sequencing project: providing services to taxonomists for standard genome sequencing and annotation.</title>
        <authorList>
            <consortium name="The Broad Institute Genomics Platform"/>
            <consortium name="The Broad Institute Genome Sequencing Center for Infectious Disease"/>
            <person name="Wu L."/>
            <person name="Ma J."/>
        </authorList>
    </citation>
    <scope>NUCLEOTIDE SEQUENCE [LARGE SCALE GENOMIC DNA]</scope>
    <source>
        <strain evidence="2">CCUG 57263</strain>
    </source>
</reference>
<name>A0ABW3D6K3_9BACL</name>
<dbReference type="RefSeq" id="WP_379286932.1">
    <property type="nucleotide sequence ID" value="NZ_JBHTIU010000023.1"/>
</dbReference>
<evidence type="ECO:0008006" key="3">
    <source>
        <dbReference type="Google" id="ProtNLM"/>
    </source>
</evidence>
<dbReference type="Gene3D" id="1.10.8.200">
    <property type="entry name" value="Replisome organizer (g39p helicase loader/inhibitor protein)"/>
    <property type="match status" value="1"/>
</dbReference>
<gene>
    <name evidence="1" type="ORF">ACFQ03_06505</name>
</gene>
<sequence length="117" mass="13435">MKESDVIDLLKVIRRAYPTFDCSAESVRHHYKYLRDFPFGAALENVEKHIMTERFPPTIADIRGRLGDQMESQRSKATAAEHFARLDAWGANNTPPPEDYWESIKRKLRGEVGGVDD</sequence>
<keyword evidence="2" id="KW-1185">Reference proteome</keyword>
<proteinExistence type="predicted"/>
<accession>A0ABW3D6K3</accession>
<evidence type="ECO:0000313" key="2">
    <source>
        <dbReference type="Proteomes" id="UP001597120"/>
    </source>
</evidence>